<dbReference type="EMBL" id="UINC01066992">
    <property type="protein sequence ID" value="SVB98236.1"/>
    <property type="molecule type" value="Genomic_DNA"/>
</dbReference>
<name>A0A382IF59_9ZZZZ</name>
<reference evidence="1" key="1">
    <citation type="submission" date="2018-05" db="EMBL/GenBank/DDBJ databases">
        <authorList>
            <person name="Lanie J.A."/>
            <person name="Ng W.-L."/>
            <person name="Kazmierczak K.M."/>
            <person name="Andrzejewski T.M."/>
            <person name="Davidsen T.M."/>
            <person name="Wayne K.J."/>
            <person name="Tettelin H."/>
            <person name="Glass J.I."/>
            <person name="Rusch D."/>
            <person name="Podicherti R."/>
            <person name="Tsui H.-C.T."/>
            <person name="Winkler M.E."/>
        </authorList>
    </citation>
    <scope>NUCLEOTIDE SEQUENCE</scope>
</reference>
<accession>A0A382IF59</accession>
<dbReference type="InterPro" id="IPR039498">
    <property type="entry name" value="NTP_transf_5"/>
</dbReference>
<evidence type="ECO:0000313" key="1">
    <source>
        <dbReference type="EMBL" id="SVB98236.1"/>
    </source>
</evidence>
<gene>
    <name evidence="1" type="ORF">METZ01_LOCUS251090</name>
</gene>
<feature type="non-terminal residue" evidence="1">
    <location>
        <position position="1"/>
    </location>
</feature>
<dbReference type="AlphaFoldDB" id="A0A382IF59"/>
<proteinExistence type="predicted"/>
<organism evidence="1">
    <name type="scientific">marine metagenome</name>
    <dbReference type="NCBI Taxonomy" id="408172"/>
    <lineage>
        <taxon>unclassified sequences</taxon>
        <taxon>metagenomes</taxon>
        <taxon>ecological metagenomes</taxon>
    </lineage>
</organism>
<evidence type="ECO:0008006" key="2">
    <source>
        <dbReference type="Google" id="ProtNLM"/>
    </source>
</evidence>
<sequence>VKIKTDLIKSTFNLLDSSNVNFVVLRNFDLIPHNCSLKNDIDLLVAKENITDLNNEMTKLGYSAFGDKGIYLYGAQPHMHYVNENSDVHFDVVYGLHYRSLLNREWFVKIDEPLQNSVLKHKLTTNYFWKYRPSHEDLVLHLCCHCIFDKNFVNKKYSDEILYEYRQCEKTKIYFSLKQVFFKAADLIIEKLESENVDDLFQSYISYSKY</sequence>
<protein>
    <recommendedName>
        <fullName evidence="2">Nucleotidyltransferase family protein</fullName>
    </recommendedName>
</protein>
<dbReference type="Pfam" id="PF14907">
    <property type="entry name" value="NTP_transf_5"/>
    <property type="match status" value="1"/>
</dbReference>